<evidence type="ECO:0000256" key="3">
    <source>
        <dbReference type="ARBA" id="ARBA00006434"/>
    </source>
</evidence>
<dbReference type="InterPro" id="IPR001789">
    <property type="entry name" value="Sig_transdc_resp-reg_receiver"/>
</dbReference>
<comment type="catalytic activity">
    <reaction evidence="1">
        <text>ATP + protein L-histidine = ADP + protein N-phospho-L-histidine.</text>
        <dbReference type="EC" id="2.7.13.3"/>
    </reaction>
</comment>
<keyword evidence="12" id="KW-0739">Sodium transport</keyword>
<dbReference type="GO" id="GO:0000155">
    <property type="term" value="F:phosphorelay sensor kinase activity"/>
    <property type="evidence" value="ECO:0007669"/>
    <property type="project" value="InterPro"/>
</dbReference>
<feature type="transmembrane region" description="Helical" evidence="15">
    <location>
        <begin position="6"/>
        <end position="25"/>
    </location>
</feature>
<feature type="transmembrane region" description="Helical" evidence="15">
    <location>
        <begin position="322"/>
        <end position="352"/>
    </location>
</feature>
<organism evidence="18 19">
    <name type="scientific">Gallaecimonas pentaromativorans</name>
    <dbReference type="NCBI Taxonomy" id="584787"/>
    <lineage>
        <taxon>Bacteria</taxon>
        <taxon>Pseudomonadati</taxon>
        <taxon>Pseudomonadota</taxon>
        <taxon>Gammaproteobacteria</taxon>
        <taxon>Enterobacterales</taxon>
        <taxon>Gallaecimonadaceae</taxon>
        <taxon>Gallaecimonas</taxon>
    </lineage>
</organism>
<proteinExistence type="inferred from homology"/>
<evidence type="ECO:0000259" key="16">
    <source>
        <dbReference type="PROSITE" id="PS50109"/>
    </source>
</evidence>
<feature type="transmembrane region" description="Helical" evidence="15">
    <location>
        <begin position="152"/>
        <end position="173"/>
    </location>
</feature>
<dbReference type="SMART" id="SM00448">
    <property type="entry name" value="REC"/>
    <property type="match status" value="1"/>
</dbReference>
<feature type="domain" description="Histidine kinase" evidence="16">
    <location>
        <begin position="774"/>
        <end position="984"/>
    </location>
</feature>
<evidence type="ECO:0000256" key="1">
    <source>
        <dbReference type="ARBA" id="ARBA00000085"/>
    </source>
</evidence>
<feature type="domain" description="Response regulatory" evidence="17">
    <location>
        <begin position="1006"/>
        <end position="1117"/>
    </location>
</feature>
<keyword evidence="12" id="KW-0406">Ion transport</keyword>
<dbReference type="Gene3D" id="1.20.1730.10">
    <property type="entry name" value="Sodium/glucose cotransporter"/>
    <property type="match status" value="1"/>
</dbReference>
<evidence type="ECO:0000256" key="5">
    <source>
        <dbReference type="ARBA" id="ARBA00022553"/>
    </source>
</evidence>
<dbReference type="Proteomes" id="UP000268033">
    <property type="component" value="Unassembled WGS sequence"/>
</dbReference>
<dbReference type="SMART" id="SM00388">
    <property type="entry name" value="HisKA"/>
    <property type="match status" value="1"/>
</dbReference>
<comment type="similarity">
    <text evidence="3">Belongs to the sodium:solute symporter (SSF) (TC 2.A.21) family.</text>
</comment>
<feature type="transmembrane region" description="Helical" evidence="15">
    <location>
        <begin position="194"/>
        <end position="219"/>
    </location>
</feature>
<dbReference type="PRINTS" id="PR00344">
    <property type="entry name" value="BCTRLSENSOR"/>
</dbReference>
<dbReference type="PROSITE" id="PS50109">
    <property type="entry name" value="HIS_KIN"/>
    <property type="match status" value="1"/>
</dbReference>
<keyword evidence="10" id="KW-0915">Sodium</keyword>
<dbReference type="GO" id="GO:0009927">
    <property type="term" value="F:histidine phosphotransfer kinase activity"/>
    <property type="evidence" value="ECO:0007669"/>
    <property type="project" value="TreeGrafter"/>
</dbReference>
<dbReference type="InterPro" id="IPR004358">
    <property type="entry name" value="Sig_transdc_His_kin-like_C"/>
</dbReference>
<keyword evidence="9 15" id="KW-1133">Transmembrane helix</keyword>
<comment type="caution">
    <text evidence="18">The sequence shown here is derived from an EMBL/GenBank/DDBJ whole genome shotgun (WGS) entry which is preliminary data.</text>
</comment>
<dbReference type="SMART" id="SM00387">
    <property type="entry name" value="HATPase_c"/>
    <property type="match status" value="1"/>
</dbReference>
<dbReference type="PANTHER" id="PTHR43047">
    <property type="entry name" value="TWO-COMPONENT HISTIDINE PROTEIN KINASE"/>
    <property type="match status" value="1"/>
</dbReference>
<dbReference type="SUPFAM" id="SSF55785">
    <property type="entry name" value="PYP-like sensor domain (PAS domain)"/>
    <property type="match status" value="1"/>
</dbReference>
<dbReference type="InterPro" id="IPR036097">
    <property type="entry name" value="HisK_dim/P_sf"/>
</dbReference>
<feature type="transmembrane region" description="Helical" evidence="15">
    <location>
        <begin position="239"/>
        <end position="259"/>
    </location>
</feature>
<feature type="transmembrane region" description="Helical" evidence="15">
    <location>
        <begin position="279"/>
        <end position="302"/>
    </location>
</feature>
<dbReference type="PANTHER" id="PTHR43047:SF9">
    <property type="entry name" value="HISTIDINE KINASE"/>
    <property type="match status" value="1"/>
</dbReference>
<dbReference type="AlphaFoldDB" id="A0A3N1P8A4"/>
<dbReference type="EMBL" id="RJUL01000006">
    <property type="protein sequence ID" value="ROQ24775.1"/>
    <property type="molecule type" value="Genomic_DNA"/>
</dbReference>
<dbReference type="Pfam" id="PF00072">
    <property type="entry name" value="Response_reg"/>
    <property type="match status" value="1"/>
</dbReference>
<feature type="transmembrane region" description="Helical" evidence="15">
    <location>
        <begin position="66"/>
        <end position="85"/>
    </location>
</feature>
<comment type="subcellular location">
    <subcellularLocation>
        <location evidence="2">Membrane</location>
        <topology evidence="2">Multi-pass membrane protein</topology>
    </subcellularLocation>
</comment>
<dbReference type="Gene3D" id="3.30.565.10">
    <property type="entry name" value="Histidine kinase-like ATPase, C-terminal domain"/>
    <property type="match status" value="1"/>
</dbReference>
<dbReference type="Gene3D" id="3.30.450.20">
    <property type="entry name" value="PAS domain"/>
    <property type="match status" value="1"/>
</dbReference>
<keyword evidence="6" id="KW-0808">Transferase</keyword>
<evidence type="ECO:0000256" key="11">
    <source>
        <dbReference type="ARBA" id="ARBA00023136"/>
    </source>
</evidence>
<evidence type="ECO:0000256" key="6">
    <source>
        <dbReference type="ARBA" id="ARBA00022679"/>
    </source>
</evidence>
<keyword evidence="7 15" id="KW-0812">Transmembrane</keyword>
<dbReference type="CDD" id="cd00130">
    <property type="entry name" value="PAS"/>
    <property type="match status" value="1"/>
</dbReference>
<feature type="coiled-coil region" evidence="14">
    <location>
        <begin position="719"/>
        <end position="753"/>
    </location>
</feature>
<feature type="transmembrane region" description="Helical" evidence="15">
    <location>
        <begin position="373"/>
        <end position="393"/>
    </location>
</feature>
<protein>
    <recommendedName>
        <fullName evidence="4">histidine kinase</fullName>
        <ecNumber evidence="4">2.7.13.3</ecNumber>
    </recommendedName>
</protein>
<accession>A0A3N1P8A4</accession>
<dbReference type="InterPro" id="IPR011006">
    <property type="entry name" value="CheY-like_superfamily"/>
</dbReference>
<name>A0A3N1P8A4_9GAMM</name>
<keyword evidence="8" id="KW-0418">Kinase</keyword>
<keyword evidence="14" id="KW-0175">Coiled coil</keyword>
<dbReference type="PROSITE" id="PS50110">
    <property type="entry name" value="RESPONSE_REGULATORY"/>
    <property type="match status" value="1"/>
</dbReference>
<dbReference type="InterPro" id="IPR001734">
    <property type="entry name" value="Na/solute_symporter"/>
</dbReference>
<dbReference type="InterPro" id="IPR035965">
    <property type="entry name" value="PAS-like_dom_sf"/>
</dbReference>
<evidence type="ECO:0000256" key="12">
    <source>
        <dbReference type="ARBA" id="ARBA00023201"/>
    </source>
</evidence>
<evidence type="ECO:0000256" key="9">
    <source>
        <dbReference type="ARBA" id="ARBA00022989"/>
    </source>
</evidence>
<dbReference type="PROSITE" id="PS50283">
    <property type="entry name" value="NA_SOLUT_SYMP_3"/>
    <property type="match status" value="1"/>
</dbReference>
<dbReference type="GO" id="GO:0022857">
    <property type="term" value="F:transmembrane transporter activity"/>
    <property type="evidence" value="ECO:0007669"/>
    <property type="project" value="InterPro"/>
</dbReference>
<feature type="modified residue" description="4-aspartylphosphate" evidence="13">
    <location>
        <position position="1052"/>
    </location>
</feature>
<dbReference type="InterPro" id="IPR036890">
    <property type="entry name" value="HATPase_C_sf"/>
</dbReference>
<feature type="transmembrane region" description="Helical" evidence="15">
    <location>
        <begin position="438"/>
        <end position="462"/>
    </location>
</feature>
<keyword evidence="11 15" id="KW-0472">Membrane</keyword>
<dbReference type="InterPro" id="IPR003594">
    <property type="entry name" value="HATPase_dom"/>
</dbReference>
<dbReference type="InterPro" id="IPR003661">
    <property type="entry name" value="HisK_dim/P_dom"/>
</dbReference>
<evidence type="ECO:0000256" key="10">
    <source>
        <dbReference type="ARBA" id="ARBA00023053"/>
    </source>
</evidence>
<reference evidence="18 19" key="1">
    <citation type="submission" date="2018-11" db="EMBL/GenBank/DDBJ databases">
        <title>Genomic Encyclopedia of Type Strains, Phase IV (KMG-IV): sequencing the most valuable type-strain genomes for metagenomic binning, comparative biology and taxonomic classification.</title>
        <authorList>
            <person name="Goeker M."/>
        </authorList>
    </citation>
    <scope>NUCLEOTIDE SEQUENCE [LARGE SCALE GENOMIC DNA]</scope>
    <source>
        <strain evidence="18 19">DSM 21945</strain>
    </source>
</reference>
<evidence type="ECO:0000313" key="18">
    <source>
        <dbReference type="EMBL" id="ROQ24775.1"/>
    </source>
</evidence>
<dbReference type="CDD" id="cd00082">
    <property type="entry name" value="HisKA"/>
    <property type="match status" value="1"/>
</dbReference>
<gene>
    <name evidence="18" type="ORF">EDC28_10622</name>
</gene>
<dbReference type="InterPro" id="IPR005467">
    <property type="entry name" value="His_kinase_dom"/>
</dbReference>
<dbReference type="InterPro" id="IPR000014">
    <property type="entry name" value="PAS"/>
</dbReference>
<keyword evidence="19" id="KW-1185">Reference proteome</keyword>
<dbReference type="EC" id="2.7.13.3" evidence="4"/>
<dbReference type="Pfam" id="PF12860">
    <property type="entry name" value="PAS_7"/>
    <property type="match status" value="1"/>
</dbReference>
<dbReference type="NCBIfam" id="TIGR00229">
    <property type="entry name" value="sensory_box"/>
    <property type="match status" value="1"/>
</dbReference>
<feature type="transmembrane region" description="Helical" evidence="15">
    <location>
        <begin position="468"/>
        <end position="490"/>
    </location>
</feature>
<keyword evidence="12" id="KW-0813">Transport</keyword>
<dbReference type="Gene3D" id="1.10.287.130">
    <property type="match status" value="1"/>
</dbReference>
<evidence type="ECO:0000259" key="17">
    <source>
        <dbReference type="PROSITE" id="PS50110"/>
    </source>
</evidence>
<dbReference type="SUPFAM" id="SSF47384">
    <property type="entry name" value="Homodimeric domain of signal transducing histidine kinase"/>
    <property type="match status" value="1"/>
</dbReference>
<dbReference type="Pfam" id="PF02518">
    <property type="entry name" value="HATPase_c"/>
    <property type="match status" value="1"/>
</dbReference>
<evidence type="ECO:0000313" key="19">
    <source>
        <dbReference type="Proteomes" id="UP000268033"/>
    </source>
</evidence>
<dbReference type="CDD" id="cd00156">
    <property type="entry name" value="REC"/>
    <property type="match status" value="1"/>
</dbReference>
<dbReference type="GO" id="GO:0005886">
    <property type="term" value="C:plasma membrane"/>
    <property type="evidence" value="ECO:0007669"/>
    <property type="project" value="TreeGrafter"/>
</dbReference>
<dbReference type="Gene3D" id="3.40.50.2300">
    <property type="match status" value="1"/>
</dbReference>
<dbReference type="SMART" id="SM00091">
    <property type="entry name" value="PAS"/>
    <property type="match status" value="1"/>
</dbReference>
<dbReference type="InterPro" id="IPR038377">
    <property type="entry name" value="Na/Glc_symporter_sf"/>
</dbReference>
<feature type="transmembrane region" description="Helical" evidence="15">
    <location>
        <begin position="113"/>
        <end position="132"/>
    </location>
</feature>
<evidence type="ECO:0000256" key="14">
    <source>
        <dbReference type="SAM" id="Coils"/>
    </source>
</evidence>
<dbReference type="GO" id="GO:0006814">
    <property type="term" value="P:sodium ion transport"/>
    <property type="evidence" value="ECO:0007669"/>
    <property type="project" value="UniProtKB-KW"/>
</dbReference>
<evidence type="ECO:0000256" key="4">
    <source>
        <dbReference type="ARBA" id="ARBA00012438"/>
    </source>
</evidence>
<evidence type="ECO:0000256" key="13">
    <source>
        <dbReference type="PROSITE-ProRule" id="PRU00169"/>
    </source>
</evidence>
<feature type="transmembrane region" description="Helical" evidence="15">
    <location>
        <begin position="37"/>
        <end position="54"/>
    </location>
</feature>
<evidence type="ECO:0000256" key="15">
    <source>
        <dbReference type="SAM" id="Phobius"/>
    </source>
</evidence>
<evidence type="ECO:0000256" key="7">
    <source>
        <dbReference type="ARBA" id="ARBA00022692"/>
    </source>
</evidence>
<dbReference type="CDD" id="cd10322">
    <property type="entry name" value="SLC5sbd"/>
    <property type="match status" value="1"/>
</dbReference>
<dbReference type="SUPFAM" id="SSF52172">
    <property type="entry name" value="CheY-like"/>
    <property type="match status" value="1"/>
</dbReference>
<sequence length="1118" mass="122025">MPLGWGPVTLVSLAYIALLFAIAYWGERVNARHRLSGWTAGLSLGVYCTSWAFFGVTGQAVHNGWWLPPTYTGTILLYLFAFPALKRLAIHIRRNNITSIADFIATRFGRSRALAVSVTLVAVASIIPYIALQLRAVADAINVLTDHQSSHWWQDTALGVALAMAIFAMLFASRHTQAQAHNAGMMTALAFESIVKLIAFWVLALVVVYGQFGGFGPLLQAAAQSPQVAKLQQQAAPGYVYWVHTLLGLAATLCLPRLFHLTFVESPRLPFLRRTRWLFPAYLVAIGIFTLPLGLAGAVLLGDSVSPDRYVLYLPMALNSPWLTLLAYLGGLSASTAMVVVATVVLSIMITNDLTAPMLLKVRGLPETGQGSWLLWLRRLAMLVVVLGGFFYYRASVSSDTLSQMGLMAFVLVAQLFPPLVLGLVWRGTNSKGARAGLMAGSLLWAYTLLLPQGFGVAVPGLPVPMDAISFGTLLSLGVNLALTVLVSFLSHTSVSEQLQADSFMRQPLHVASSVLTVQDCFELVKRFAGEDVAEGLIRRQYPGATELSRQAAPPALVQQVEKHLSAVIGGASMRMVMDALRAQKALPLSQVASFVDEASQVLRFNQSLLTATIENISQGISVVDRDMRIIAWNRRYLELFDYPGDLVTVGRPVEDLIRFNAERGLLTGDPTQEVQKRLNHLRSGSRYRYQRRQDDGTVVEMEGHPLPGGGFVTTYTDITEFIQAQQQLTELNEALEERVEERTQALQTVNSQLLAANRAVEEATAAKTRFFAAAGHDLLQPFNAAILFSALLKEKAPQGALKALADNVQSSLQSAESLLSALLEITKIDAGAVKAELSDFPLSEVLEPLVREFSAIASDKGLALRAVPTMLWVRSDKRLLRRIAQNLLANAVRYTERGTVLLGVRRQGQELTLWVRDTGPGIAQKDQLRIFTEFQQLGPGQGQGLGLGLAITDRLCRLLGHRLALDSAPGQGAAFGVSLPRARAGAAPQKTLSQRQTQQWLPKLPILVMDNDDNVREALSALLESWGAEVHAVRYEAETQMLAAPALLLIDYHLDDGALGVDVARRLQARWGELPCVIHSADQGDAIRSAVIDAGFHFLLKPVKPMPLKNLVRRLLA</sequence>
<dbReference type="FunFam" id="3.30.565.10:FF:000049">
    <property type="entry name" value="Two-component sensor histidine kinase"/>
    <property type="match status" value="1"/>
</dbReference>
<evidence type="ECO:0000256" key="2">
    <source>
        <dbReference type="ARBA" id="ARBA00004141"/>
    </source>
</evidence>
<dbReference type="Pfam" id="PF00512">
    <property type="entry name" value="HisKA"/>
    <property type="match status" value="1"/>
</dbReference>
<feature type="transmembrane region" description="Helical" evidence="15">
    <location>
        <begin position="405"/>
        <end position="426"/>
    </location>
</feature>
<evidence type="ECO:0000256" key="8">
    <source>
        <dbReference type="ARBA" id="ARBA00022777"/>
    </source>
</evidence>
<dbReference type="STRING" id="584787.GCA_001247655_01111"/>
<dbReference type="SUPFAM" id="SSF55874">
    <property type="entry name" value="ATPase domain of HSP90 chaperone/DNA topoisomerase II/histidine kinase"/>
    <property type="match status" value="1"/>
</dbReference>
<keyword evidence="5 13" id="KW-0597">Phosphoprotein</keyword>